<evidence type="ECO:0000313" key="3">
    <source>
        <dbReference type="Proteomes" id="UP001374584"/>
    </source>
</evidence>
<gene>
    <name evidence="2" type="ORF">VNO80_31202</name>
</gene>
<evidence type="ECO:0000313" key="2">
    <source>
        <dbReference type="EMBL" id="KAK7331525.1"/>
    </source>
</evidence>
<evidence type="ECO:0000256" key="1">
    <source>
        <dbReference type="SAM" id="MobiDB-lite"/>
    </source>
</evidence>
<feature type="region of interest" description="Disordered" evidence="1">
    <location>
        <begin position="33"/>
        <end position="115"/>
    </location>
</feature>
<organism evidence="2 3">
    <name type="scientific">Phaseolus coccineus</name>
    <name type="common">Scarlet runner bean</name>
    <name type="synonym">Phaseolus multiflorus</name>
    <dbReference type="NCBI Taxonomy" id="3886"/>
    <lineage>
        <taxon>Eukaryota</taxon>
        <taxon>Viridiplantae</taxon>
        <taxon>Streptophyta</taxon>
        <taxon>Embryophyta</taxon>
        <taxon>Tracheophyta</taxon>
        <taxon>Spermatophyta</taxon>
        <taxon>Magnoliopsida</taxon>
        <taxon>eudicotyledons</taxon>
        <taxon>Gunneridae</taxon>
        <taxon>Pentapetalae</taxon>
        <taxon>rosids</taxon>
        <taxon>fabids</taxon>
        <taxon>Fabales</taxon>
        <taxon>Fabaceae</taxon>
        <taxon>Papilionoideae</taxon>
        <taxon>50 kb inversion clade</taxon>
        <taxon>NPAAA clade</taxon>
        <taxon>indigoferoid/millettioid clade</taxon>
        <taxon>Phaseoleae</taxon>
        <taxon>Phaseolus</taxon>
    </lineage>
</organism>
<dbReference type="EMBL" id="JAYMYR010000012">
    <property type="protein sequence ID" value="KAK7331525.1"/>
    <property type="molecule type" value="Genomic_DNA"/>
</dbReference>
<sequence>MATWRLCAHGATVPKDFHCLHVAHAARSSWKPGPHLIRVKQNPRRLSTDDLLREGYPPMTHPGGRPMSLSGRRPMSPPGDRPRSLPPGDRPRSPLDDTRMPLAPGQSPHASRAPAMPACLTPRRCAHAFHLGDDRCSSHPGDD</sequence>
<keyword evidence="3" id="KW-1185">Reference proteome</keyword>
<name>A0AAN9L8Q2_PHACN</name>
<feature type="compositionally biased region" description="Basic and acidic residues" evidence="1">
    <location>
        <begin position="89"/>
        <end position="99"/>
    </location>
</feature>
<dbReference type="Proteomes" id="UP001374584">
    <property type="component" value="Unassembled WGS sequence"/>
</dbReference>
<proteinExistence type="predicted"/>
<reference evidence="2 3" key="1">
    <citation type="submission" date="2024-01" db="EMBL/GenBank/DDBJ databases">
        <title>The genomes of 5 underutilized Papilionoideae crops provide insights into root nodulation and disease resistanc.</title>
        <authorList>
            <person name="Jiang F."/>
        </authorList>
    </citation>
    <scope>NUCLEOTIDE SEQUENCE [LARGE SCALE GENOMIC DNA]</scope>
    <source>
        <strain evidence="2">JINMINGXINNONG_FW02</strain>
        <tissue evidence="2">Leaves</tissue>
    </source>
</reference>
<comment type="caution">
    <text evidence="2">The sequence shown here is derived from an EMBL/GenBank/DDBJ whole genome shotgun (WGS) entry which is preliminary data.</text>
</comment>
<dbReference type="AlphaFoldDB" id="A0AAN9L8Q2"/>
<accession>A0AAN9L8Q2</accession>
<protein>
    <submittedName>
        <fullName evidence="2">Uncharacterized protein</fullName>
    </submittedName>
</protein>